<dbReference type="KEGG" id="rpx:Rpdx1_0716"/>
<sequence length="440" mass="48801">MTTPADNEPFSRILDEIVRVREKVAILADGAEKEQARRSTKAYSIICKLRDHWVTQAVLLSGAIGGILSVWNYLRETDNRHIDRVVSAWQLLAQPGGGNLGKKDALEYLNTHDCLLGRAFGSSSWLSKLSYWGSAPRCIYNLTSTPDQISKTDFSGLDLAPKQKGAFVSLAGATLHSPMFDRSDLSAVDFGGATLVDARFENTMLSGASLSSSNLKNLFFSGDANCLALNGATVLDSSFFGSLRRAEILGTNFKNFQLSRMDAQRSLVSESRFIKGELFFVDLTSAVIDRTKFENVRIINSAFTAADLSGSSFLRAHFGVLDREKYGWKASHSHPFRDANLTNAHFEETSFDDVDLEGSYYCLNGSRPVIPASYSGPMPQPRDCSVVTPSISYERWHAPEGATYLDGTKAEDWLTRKWQDEDYKDCRIETIVSAKTKWRG</sequence>
<dbReference type="PANTHER" id="PTHR14136:SF17">
    <property type="entry name" value="BTB_POZ DOMAIN-CONTAINING PROTEIN KCTD9"/>
    <property type="match status" value="1"/>
</dbReference>
<dbReference type="eggNOG" id="COG1357">
    <property type="taxonomic scope" value="Bacteria"/>
</dbReference>
<dbReference type="EMBL" id="CP002418">
    <property type="protein sequence ID" value="ADU42352.1"/>
    <property type="molecule type" value="Genomic_DNA"/>
</dbReference>
<dbReference type="HOGENOM" id="CLU_622377_0_0_5"/>
<dbReference type="SUPFAM" id="SSF141571">
    <property type="entry name" value="Pentapeptide repeat-like"/>
    <property type="match status" value="1"/>
</dbReference>
<evidence type="ECO:0000313" key="2">
    <source>
        <dbReference type="Proteomes" id="UP000001402"/>
    </source>
</evidence>
<dbReference type="OrthoDB" id="7304622at2"/>
<gene>
    <name evidence="1" type="ordered locus">Rpdx1_0716</name>
</gene>
<accession>E6VMG9</accession>
<evidence type="ECO:0000313" key="1">
    <source>
        <dbReference type="EMBL" id="ADU42352.1"/>
    </source>
</evidence>
<organism evidence="1 2">
    <name type="scientific">Rhodopseudomonas palustris (strain DX-1)</name>
    <dbReference type="NCBI Taxonomy" id="652103"/>
    <lineage>
        <taxon>Bacteria</taxon>
        <taxon>Pseudomonadati</taxon>
        <taxon>Pseudomonadota</taxon>
        <taxon>Alphaproteobacteria</taxon>
        <taxon>Hyphomicrobiales</taxon>
        <taxon>Nitrobacteraceae</taxon>
        <taxon>Rhodopseudomonas</taxon>
    </lineage>
</organism>
<reference evidence="1" key="1">
    <citation type="submission" date="2010-12" db="EMBL/GenBank/DDBJ databases">
        <title>Complete sequence of Rhodopseudomonas palustris DX-1.</title>
        <authorList>
            <consortium name="US DOE Joint Genome Institute"/>
            <person name="Lucas S."/>
            <person name="Copeland A."/>
            <person name="Lapidus A."/>
            <person name="Cheng J.-F."/>
            <person name="Goodwin L."/>
            <person name="Pitluck S."/>
            <person name="Misra M."/>
            <person name="Chertkov O."/>
            <person name="Detter J.C."/>
            <person name="Han C."/>
            <person name="Tapia R."/>
            <person name="Land M."/>
            <person name="Hauser L."/>
            <person name="Kyrpides N."/>
            <person name="Ivanova N."/>
            <person name="Ovchinnikova G."/>
            <person name="Logan B."/>
            <person name="Oda Y."/>
            <person name="Harwood C."/>
            <person name="Woyke T."/>
        </authorList>
    </citation>
    <scope>NUCLEOTIDE SEQUENCE [LARGE SCALE GENOMIC DNA]</scope>
    <source>
        <strain evidence="1">DX-1</strain>
    </source>
</reference>
<name>E6VMG9_RHOPX</name>
<protein>
    <submittedName>
        <fullName evidence="1">Pentapeptide repeat protein</fullName>
    </submittedName>
</protein>
<dbReference type="BioCyc" id="RPAL652103:RPDX1_RS25060-MONOMER"/>
<dbReference type="Pfam" id="PF00805">
    <property type="entry name" value="Pentapeptide"/>
    <property type="match status" value="2"/>
</dbReference>
<dbReference type="InterPro" id="IPR051082">
    <property type="entry name" value="Pentapeptide-BTB/POZ_domain"/>
</dbReference>
<dbReference type="AlphaFoldDB" id="E6VMG9"/>
<proteinExistence type="predicted"/>
<dbReference type="Gene3D" id="2.160.20.80">
    <property type="entry name" value="E3 ubiquitin-protein ligase SopA"/>
    <property type="match status" value="2"/>
</dbReference>
<dbReference type="PANTHER" id="PTHR14136">
    <property type="entry name" value="BTB_POZ DOMAIN-CONTAINING PROTEIN KCTD9"/>
    <property type="match status" value="1"/>
</dbReference>
<dbReference type="InterPro" id="IPR001646">
    <property type="entry name" value="5peptide_repeat"/>
</dbReference>
<dbReference type="Proteomes" id="UP000001402">
    <property type="component" value="Chromosome"/>
</dbReference>